<reference evidence="9 10" key="1">
    <citation type="submission" date="2016-10" db="EMBL/GenBank/DDBJ databases">
        <authorList>
            <person name="de Groot N.N."/>
        </authorList>
    </citation>
    <scope>NUCLEOTIDE SEQUENCE [LARGE SCALE GENOMIC DNA]</scope>
    <source>
        <strain evidence="9 10">CGMCC 1.12333</strain>
    </source>
</reference>
<feature type="domain" description="Histidine kinase" evidence="6">
    <location>
        <begin position="408"/>
        <end position="619"/>
    </location>
</feature>
<evidence type="ECO:0000259" key="6">
    <source>
        <dbReference type="PROSITE" id="PS50109"/>
    </source>
</evidence>
<dbReference type="OrthoDB" id="5522855at2"/>
<feature type="domain" description="PAS" evidence="7">
    <location>
        <begin position="264"/>
        <end position="343"/>
    </location>
</feature>
<dbReference type="InterPro" id="IPR013655">
    <property type="entry name" value="PAS_fold_3"/>
</dbReference>
<dbReference type="SMART" id="SM00091">
    <property type="entry name" value="PAS"/>
    <property type="match status" value="1"/>
</dbReference>
<dbReference type="Pfam" id="PF02518">
    <property type="entry name" value="HATPase_c"/>
    <property type="match status" value="1"/>
</dbReference>
<dbReference type="InterPro" id="IPR000014">
    <property type="entry name" value="PAS"/>
</dbReference>
<dbReference type="Proteomes" id="UP000199138">
    <property type="component" value="Unassembled WGS sequence"/>
</dbReference>
<evidence type="ECO:0000259" key="7">
    <source>
        <dbReference type="PROSITE" id="PS50112"/>
    </source>
</evidence>
<dbReference type="SMART" id="SM00387">
    <property type="entry name" value="HATPase_c"/>
    <property type="match status" value="1"/>
</dbReference>
<dbReference type="SMART" id="SM00086">
    <property type="entry name" value="PAC"/>
    <property type="match status" value="3"/>
</dbReference>
<keyword evidence="3" id="KW-0597">Phosphoprotein</keyword>
<dbReference type="EMBL" id="FPBK01000004">
    <property type="protein sequence ID" value="SFU45248.1"/>
    <property type="molecule type" value="Genomic_DNA"/>
</dbReference>
<accession>A0A1I7G9Y9</accession>
<dbReference type="SUPFAM" id="SSF55874">
    <property type="entry name" value="ATPase domain of HSP90 chaperone/DNA topoisomerase II/histidine kinase"/>
    <property type="match status" value="1"/>
</dbReference>
<feature type="domain" description="PAC" evidence="8">
    <location>
        <begin position="338"/>
        <end position="390"/>
    </location>
</feature>
<dbReference type="Gene3D" id="3.30.565.10">
    <property type="entry name" value="Histidine kinase-like ATPase, C-terminal domain"/>
    <property type="match status" value="1"/>
</dbReference>
<organism evidence="9 10">
    <name type="scientific">Pustulibacterium marinum</name>
    <dbReference type="NCBI Taxonomy" id="1224947"/>
    <lineage>
        <taxon>Bacteria</taxon>
        <taxon>Pseudomonadati</taxon>
        <taxon>Bacteroidota</taxon>
        <taxon>Flavobacteriia</taxon>
        <taxon>Flavobacteriales</taxon>
        <taxon>Flavobacteriaceae</taxon>
        <taxon>Pustulibacterium</taxon>
    </lineage>
</organism>
<evidence type="ECO:0000313" key="9">
    <source>
        <dbReference type="EMBL" id="SFU45248.1"/>
    </source>
</evidence>
<dbReference type="EC" id="2.7.13.3" evidence="2"/>
<evidence type="ECO:0000256" key="4">
    <source>
        <dbReference type="ARBA" id="ARBA00022679"/>
    </source>
</evidence>
<dbReference type="PROSITE" id="PS50112">
    <property type="entry name" value="PAS"/>
    <property type="match status" value="1"/>
</dbReference>
<dbReference type="PROSITE" id="PS50113">
    <property type="entry name" value="PAC"/>
    <property type="match status" value="1"/>
</dbReference>
<dbReference type="PROSITE" id="PS50109">
    <property type="entry name" value="HIS_KIN"/>
    <property type="match status" value="1"/>
</dbReference>
<evidence type="ECO:0000313" key="10">
    <source>
        <dbReference type="Proteomes" id="UP000199138"/>
    </source>
</evidence>
<dbReference type="NCBIfam" id="TIGR00229">
    <property type="entry name" value="sensory_box"/>
    <property type="match status" value="1"/>
</dbReference>
<gene>
    <name evidence="9" type="ORF">SAMN05216480_10414</name>
</gene>
<evidence type="ECO:0000256" key="5">
    <source>
        <dbReference type="ARBA" id="ARBA00022777"/>
    </source>
</evidence>
<dbReference type="SUPFAM" id="SSF55785">
    <property type="entry name" value="PYP-like sensor domain (PAS domain)"/>
    <property type="match status" value="3"/>
</dbReference>
<dbReference type="InterPro" id="IPR035965">
    <property type="entry name" value="PAS-like_dom_sf"/>
</dbReference>
<dbReference type="Gene3D" id="3.30.450.20">
    <property type="entry name" value="PAS domain"/>
    <property type="match status" value="3"/>
</dbReference>
<dbReference type="InterPro" id="IPR001610">
    <property type="entry name" value="PAC"/>
</dbReference>
<dbReference type="STRING" id="1224947.SAMN05216480_10414"/>
<evidence type="ECO:0000256" key="1">
    <source>
        <dbReference type="ARBA" id="ARBA00000085"/>
    </source>
</evidence>
<name>A0A1I7G9Y9_9FLAO</name>
<keyword evidence="4" id="KW-0808">Transferase</keyword>
<dbReference type="RefSeq" id="WP_093024487.1">
    <property type="nucleotide sequence ID" value="NZ_FPBK01000004.1"/>
</dbReference>
<sequence>MTYLEQELRSYSFISKFQEVAPNNYDGQWIWNLTKPTDSWMTLEFYKKLGYSDQEIKLRSTLFWQQMFAKSDVSQMLEFLQNLSNQSLYENIIQLTGKQGDVFWIKCTGIVIRDKEKNPIRFIAFLQKQAKVHFFDDYLSLQKQANKLAKIGIWEVNLITKDIYWSQVTKEIYEVPKNYERDFDKVFHFYKNEKDRILLQEKLALLKEGKDFDIRLKLTTHKGHEKWIRTIAIPVIENGKCIRAYGLVQDIDSLTSNYYRLKEQETLFRNMFEYAASAIVQLSLTGDILRANFSFIDLFGYSEEETKGFNIGELTHPDDIKKTLSVVNGMKDGAYYHKTIEKRYLHKSGSIIWAIVSISLVIDSNGDPIYFLSQIVDVTSKKETELKLSSIMRVAKDQNQRMLNFAQIVSHQLRSHTSDMEMLIKLINLEQTQGAKDPYYPMLSQAVSNLSKTIKDLNEVTLIYNEQDKNSESLLVYEYLEQAVQRFKLEERLEDDQFELFDYCDMRINFKKDYLENVLFQIIDNAIKYKSPVRKLELTISKEVHDLYYVLHIADNGLGIDMVKNANKIFKMYQTFHPHEEARGIGLFLIKSQLAAYQHKITVSSSPNQGTCFSIYFRK</sequence>
<comment type="catalytic activity">
    <reaction evidence="1">
        <text>ATP + protein L-histidine = ADP + protein N-phospho-L-histidine.</text>
        <dbReference type="EC" id="2.7.13.3"/>
    </reaction>
</comment>
<dbReference type="Pfam" id="PF13426">
    <property type="entry name" value="PAS_9"/>
    <property type="match status" value="1"/>
</dbReference>
<dbReference type="CDD" id="cd00130">
    <property type="entry name" value="PAS"/>
    <property type="match status" value="1"/>
</dbReference>
<evidence type="ECO:0000259" key="8">
    <source>
        <dbReference type="PROSITE" id="PS50113"/>
    </source>
</evidence>
<dbReference type="Pfam" id="PF08447">
    <property type="entry name" value="PAS_3"/>
    <property type="match status" value="1"/>
</dbReference>
<protein>
    <recommendedName>
        <fullName evidence="2">histidine kinase</fullName>
        <ecNumber evidence="2">2.7.13.3</ecNumber>
    </recommendedName>
</protein>
<dbReference type="PANTHER" id="PTHR43304">
    <property type="entry name" value="PHYTOCHROME-LIKE PROTEIN CPH1"/>
    <property type="match status" value="1"/>
</dbReference>
<dbReference type="PANTHER" id="PTHR43304:SF1">
    <property type="entry name" value="PAC DOMAIN-CONTAINING PROTEIN"/>
    <property type="match status" value="1"/>
</dbReference>
<keyword evidence="5" id="KW-0418">Kinase</keyword>
<dbReference type="InterPro" id="IPR000700">
    <property type="entry name" value="PAS-assoc_C"/>
</dbReference>
<dbReference type="GO" id="GO:0004673">
    <property type="term" value="F:protein histidine kinase activity"/>
    <property type="evidence" value="ECO:0007669"/>
    <property type="project" value="UniProtKB-EC"/>
</dbReference>
<evidence type="ECO:0000256" key="2">
    <source>
        <dbReference type="ARBA" id="ARBA00012438"/>
    </source>
</evidence>
<keyword evidence="10" id="KW-1185">Reference proteome</keyword>
<dbReference type="InterPro" id="IPR003594">
    <property type="entry name" value="HATPase_dom"/>
</dbReference>
<dbReference type="InterPro" id="IPR005467">
    <property type="entry name" value="His_kinase_dom"/>
</dbReference>
<dbReference type="InterPro" id="IPR036890">
    <property type="entry name" value="HATPase_C_sf"/>
</dbReference>
<dbReference type="AlphaFoldDB" id="A0A1I7G9Y9"/>
<dbReference type="InterPro" id="IPR052162">
    <property type="entry name" value="Sensor_kinase/Photoreceptor"/>
</dbReference>
<evidence type="ECO:0000256" key="3">
    <source>
        <dbReference type="ARBA" id="ARBA00022553"/>
    </source>
</evidence>
<proteinExistence type="predicted"/>